<evidence type="ECO:0000313" key="2">
    <source>
        <dbReference type="Proteomes" id="UP001056384"/>
    </source>
</evidence>
<dbReference type="EMBL" id="CP099419">
    <property type="protein sequence ID" value="USW49221.1"/>
    <property type="molecule type" value="Genomic_DNA"/>
</dbReference>
<name>A0A9Q9ANJ3_9PEZI</name>
<accession>A0A9Q9ANJ3</accession>
<protein>
    <submittedName>
        <fullName evidence="1">Uncharacterized protein</fullName>
    </submittedName>
</protein>
<proteinExistence type="predicted"/>
<evidence type="ECO:0000313" key="1">
    <source>
        <dbReference type="EMBL" id="USW49221.1"/>
    </source>
</evidence>
<reference evidence="1" key="1">
    <citation type="submission" date="2022-06" db="EMBL/GenBank/DDBJ databases">
        <title>Complete genome sequences of two strains of the flax pathogen Septoria linicola.</title>
        <authorList>
            <person name="Lapalu N."/>
            <person name="Simon A."/>
            <person name="Demenou B."/>
            <person name="Paumier D."/>
            <person name="Guillot M.-P."/>
            <person name="Gout L."/>
            <person name="Valade R."/>
        </authorList>
    </citation>
    <scope>NUCLEOTIDE SEQUENCE</scope>
    <source>
        <strain evidence="1">SE15195</strain>
    </source>
</reference>
<keyword evidence="2" id="KW-1185">Reference proteome</keyword>
<gene>
    <name evidence="1" type="ORF">Slin15195_G025400</name>
</gene>
<dbReference type="AlphaFoldDB" id="A0A9Q9ANJ3"/>
<organism evidence="1 2">
    <name type="scientific">Septoria linicola</name>
    <dbReference type="NCBI Taxonomy" id="215465"/>
    <lineage>
        <taxon>Eukaryota</taxon>
        <taxon>Fungi</taxon>
        <taxon>Dikarya</taxon>
        <taxon>Ascomycota</taxon>
        <taxon>Pezizomycotina</taxon>
        <taxon>Dothideomycetes</taxon>
        <taxon>Dothideomycetidae</taxon>
        <taxon>Mycosphaerellales</taxon>
        <taxon>Mycosphaerellaceae</taxon>
        <taxon>Septoria</taxon>
    </lineage>
</organism>
<sequence>MSPKPLPTAPLSDWLQFLPQELYDKIHELTFTLDEALICIDSSYKPPAILQVSRATRQALEATYYLNTFHCKNMQQLQQWTASLSIENKTALKNGHLLSIASKKDIEKTEIYQVHERRRCMRSRDTVMEYVRTVQWEANCAFSRETRPASPYCGPVGYCLGPFRLFLNEEVLNAEVAKRSP</sequence>
<dbReference type="Proteomes" id="UP001056384">
    <property type="component" value="Chromosome 2"/>
</dbReference>